<feature type="transmembrane region" description="Helical" evidence="1">
    <location>
        <begin position="36"/>
        <end position="57"/>
    </location>
</feature>
<evidence type="ECO:0000313" key="4">
    <source>
        <dbReference type="Proteomes" id="UP000515317"/>
    </source>
</evidence>
<proteinExistence type="predicted"/>
<gene>
    <name evidence="3" type="ORF">IZ6_25830</name>
</gene>
<feature type="signal peptide" evidence="2">
    <location>
        <begin position="1"/>
        <end position="20"/>
    </location>
</feature>
<dbReference type="KEGG" id="tso:IZ6_25830"/>
<keyword evidence="1" id="KW-1133">Transmembrane helix</keyword>
<sequence length="160" mass="17299">MKYLRIVPALAAFAALTVNAEAGPRHHHHHHHNNGGAAVGILGAGIFLGALAATAAADSRDDRYVYDAPPPPPPPAYYGRYDRGEEASEAIAACRQGMLDAARRYGAYDAEIGDIYSVRETRFGQIVRADIRIDYREGSRTSPVTCEVEDGVLVSARSDY</sequence>
<keyword evidence="2" id="KW-0732">Signal</keyword>
<keyword evidence="4" id="KW-1185">Reference proteome</keyword>
<evidence type="ECO:0000313" key="3">
    <source>
        <dbReference type="EMBL" id="BCJ91848.1"/>
    </source>
</evidence>
<dbReference type="AlphaFoldDB" id="A0A6S6QZ07"/>
<dbReference type="RefSeq" id="WP_222875468.1">
    <property type="nucleotide sequence ID" value="NZ_AP023361.1"/>
</dbReference>
<organism evidence="3 4">
    <name type="scientific">Terrihabitans soli</name>
    <dbReference type="NCBI Taxonomy" id="708113"/>
    <lineage>
        <taxon>Bacteria</taxon>
        <taxon>Pseudomonadati</taxon>
        <taxon>Pseudomonadota</taxon>
        <taxon>Alphaproteobacteria</taxon>
        <taxon>Hyphomicrobiales</taxon>
        <taxon>Terrihabitans</taxon>
    </lineage>
</organism>
<protein>
    <submittedName>
        <fullName evidence="3">Uncharacterized protein</fullName>
    </submittedName>
</protein>
<feature type="chain" id="PRO_5027597296" evidence="2">
    <location>
        <begin position="21"/>
        <end position="160"/>
    </location>
</feature>
<dbReference type="Proteomes" id="UP000515317">
    <property type="component" value="Chromosome"/>
</dbReference>
<keyword evidence="1" id="KW-0812">Transmembrane</keyword>
<evidence type="ECO:0000256" key="1">
    <source>
        <dbReference type="SAM" id="Phobius"/>
    </source>
</evidence>
<accession>A0A6S6QZ07</accession>
<evidence type="ECO:0000256" key="2">
    <source>
        <dbReference type="SAM" id="SignalP"/>
    </source>
</evidence>
<keyword evidence="1" id="KW-0472">Membrane</keyword>
<reference evidence="3 4" key="1">
    <citation type="submission" date="2020-08" db="EMBL/GenBank/DDBJ databases">
        <title>Genome sequence of Rhizobiales bacterium strain IZ6.</title>
        <authorList>
            <person name="Nakai R."/>
            <person name="Naganuma T."/>
        </authorList>
    </citation>
    <scope>NUCLEOTIDE SEQUENCE [LARGE SCALE GENOMIC DNA]</scope>
    <source>
        <strain evidence="3 4">IZ6</strain>
    </source>
</reference>
<name>A0A6S6QZ07_9HYPH</name>
<dbReference type="EMBL" id="AP023361">
    <property type="protein sequence ID" value="BCJ91848.1"/>
    <property type="molecule type" value="Genomic_DNA"/>
</dbReference>